<gene>
    <name evidence="7" type="ORF">CAK95_28650</name>
</gene>
<organism evidence="7 8">
    <name type="scientific">Pseudorhodoplanes sinuspersici</name>
    <dbReference type="NCBI Taxonomy" id="1235591"/>
    <lineage>
        <taxon>Bacteria</taxon>
        <taxon>Pseudomonadati</taxon>
        <taxon>Pseudomonadota</taxon>
        <taxon>Alphaproteobacteria</taxon>
        <taxon>Hyphomicrobiales</taxon>
        <taxon>Pseudorhodoplanes</taxon>
    </lineage>
</organism>
<comment type="cofactor">
    <cofactor evidence="1">
        <name>heme b</name>
        <dbReference type="ChEBI" id="CHEBI:60344"/>
    </cofactor>
</comment>
<keyword evidence="2" id="KW-0349">Heme</keyword>
<keyword evidence="8" id="KW-1185">Reference proteome</keyword>
<keyword evidence="3" id="KW-0479">Metal-binding</keyword>
<evidence type="ECO:0000256" key="5">
    <source>
        <dbReference type="ARBA" id="ARBA00023239"/>
    </source>
</evidence>
<evidence type="ECO:0000256" key="1">
    <source>
        <dbReference type="ARBA" id="ARBA00001970"/>
    </source>
</evidence>
<name>A0A1W6ZZ67_9HYPH</name>
<sequence length="351" mass="39972">MAVSVFERVHPLRKPKDFVPAVQRWSVALPNRYDRFYVSFFGVQSENDDGVTAPSFFRWVAEALALSDAPIVHDHARFVDDQGLTTHIVAMYWIDPEQYEAWSNAPANVTWWNDPARLNEPWGYFRECLTVPLDRQETLYWQDYPGGLSRAAEVGIYPTPYCGYYGAMRDRIPMAAADLLETPKTEGIGEAVVRATKGARWRIHTPHNFAVIRSAAYWGACDDEQHEDFMTNLRSPLEKGMDYLRNNATATGCCSLRYQQTCDAAGNVEPEAHALGYFLSLSHLETWAEGHPSHHAIFSAAIARYKKYGKLNQLRTWHEVFVLPAEGQHFEYINCAPETGILPYFEAKRLA</sequence>
<reference evidence="7 8" key="1">
    <citation type="submission" date="2017-05" db="EMBL/GenBank/DDBJ databases">
        <title>Full genome sequence of Pseudorhodoplanes sinuspersici.</title>
        <authorList>
            <person name="Dastgheib S.M.M."/>
            <person name="Shavandi M."/>
            <person name="Tirandaz H."/>
        </authorList>
    </citation>
    <scope>NUCLEOTIDE SEQUENCE [LARGE SCALE GENOMIC DNA]</scope>
    <source>
        <strain evidence="7 8">RIPI110</strain>
    </source>
</reference>
<dbReference type="GO" id="GO:0046872">
    <property type="term" value="F:metal ion binding"/>
    <property type="evidence" value="ECO:0007669"/>
    <property type="project" value="UniProtKB-KW"/>
</dbReference>
<evidence type="ECO:0000256" key="2">
    <source>
        <dbReference type="ARBA" id="ARBA00022617"/>
    </source>
</evidence>
<evidence type="ECO:0000256" key="6">
    <source>
        <dbReference type="ARBA" id="ARBA00034312"/>
    </source>
</evidence>
<dbReference type="KEGG" id="psin:CAK95_28650"/>
<dbReference type="Proteomes" id="UP000194137">
    <property type="component" value="Chromosome"/>
</dbReference>
<protein>
    <submittedName>
        <fullName evidence="7">Uncharacterized protein</fullName>
    </submittedName>
</protein>
<keyword evidence="5" id="KW-0456">Lyase</keyword>
<evidence type="ECO:0000256" key="3">
    <source>
        <dbReference type="ARBA" id="ARBA00022723"/>
    </source>
</evidence>
<accession>A0A1W6ZZ67</accession>
<dbReference type="Pfam" id="PF13816">
    <property type="entry name" value="Dehydratase_hem"/>
    <property type="match status" value="1"/>
</dbReference>
<comment type="similarity">
    <text evidence="6">Belongs to the heme-containing dehydratase family.</text>
</comment>
<dbReference type="GO" id="GO:0016829">
    <property type="term" value="F:lyase activity"/>
    <property type="evidence" value="ECO:0007669"/>
    <property type="project" value="UniProtKB-KW"/>
</dbReference>
<dbReference type="RefSeq" id="WP_086091065.1">
    <property type="nucleotide sequence ID" value="NZ_CP021112.1"/>
</dbReference>
<dbReference type="InterPro" id="IPR025702">
    <property type="entry name" value="OXD"/>
</dbReference>
<evidence type="ECO:0000313" key="8">
    <source>
        <dbReference type="Proteomes" id="UP000194137"/>
    </source>
</evidence>
<evidence type="ECO:0000256" key="4">
    <source>
        <dbReference type="ARBA" id="ARBA00023004"/>
    </source>
</evidence>
<dbReference type="EMBL" id="CP021112">
    <property type="protein sequence ID" value="ARQ02634.1"/>
    <property type="molecule type" value="Genomic_DNA"/>
</dbReference>
<dbReference type="AlphaFoldDB" id="A0A1W6ZZ67"/>
<dbReference type="STRING" id="1235591.CAK95_28650"/>
<dbReference type="OrthoDB" id="3807625at2"/>
<proteinExistence type="inferred from homology"/>
<evidence type="ECO:0000313" key="7">
    <source>
        <dbReference type="EMBL" id="ARQ02634.1"/>
    </source>
</evidence>
<keyword evidence="4" id="KW-0408">Iron</keyword>